<evidence type="ECO:0000313" key="2">
    <source>
        <dbReference type="Proteomes" id="UP001501266"/>
    </source>
</evidence>
<dbReference type="EMBL" id="BAAAKK010000001">
    <property type="protein sequence ID" value="GAA1417341.1"/>
    <property type="molecule type" value="Genomic_DNA"/>
</dbReference>
<dbReference type="SUPFAM" id="SSF53756">
    <property type="entry name" value="UDP-Glycosyltransferase/glycogen phosphorylase"/>
    <property type="match status" value="1"/>
</dbReference>
<evidence type="ECO:0000313" key="1">
    <source>
        <dbReference type="EMBL" id="GAA1417341.1"/>
    </source>
</evidence>
<gene>
    <name evidence="1" type="ORF">GCM10009640_01280</name>
</gene>
<name>A0ABN1YM41_9MICO</name>
<dbReference type="Pfam" id="PF13692">
    <property type="entry name" value="Glyco_trans_1_4"/>
    <property type="match status" value="1"/>
</dbReference>
<keyword evidence="2" id="KW-1185">Reference proteome</keyword>
<dbReference type="Proteomes" id="UP001501266">
    <property type="component" value="Unassembled WGS sequence"/>
</dbReference>
<reference evidence="1 2" key="1">
    <citation type="journal article" date="2019" name="Int. J. Syst. Evol. Microbiol.">
        <title>The Global Catalogue of Microorganisms (GCM) 10K type strain sequencing project: providing services to taxonomists for standard genome sequencing and annotation.</title>
        <authorList>
            <consortium name="The Broad Institute Genomics Platform"/>
            <consortium name="The Broad Institute Genome Sequencing Center for Infectious Disease"/>
            <person name="Wu L."/>
            <person name="Ma J."/>
        </authorList>
    </citation>
    <scope>NUCLEOTIDE SEQUENCE [LARGE SCALE GENOMIC DNA]</scope>
    <source>
        <strain evidence="1 2">JCM 12398</strain>
    </source>
</reference>
<sequence length="334" mass="36742">MQSFGRPRPTTNPYIHMLDEALAGTPGIEHLRFDRRRALLGRYDALQLHWPETLFGGSTPSRALARRAFALALRARLTITPVAVLRTVHNLEPHSSSTPWERRYLAWLERRTDHRIVLQERTTVPPGAPTTLIRHGHYRDWFASAPATPATPGVLGFVGLVRPYKGVEELLDAFATTRDSSPQLRLRVAGRPTSAALERELRGRAERDPRVELDLRHLPDAAFANAVMRASGVVLPYRAMHNSGSALAALSLDRPVLVPRSDATEALASEVGPGWVSTFDGPLTGDDLERFAASVSTPPAAPPELGDRGWDGVGAAHRSAFVAAVERRRRRARA</sequence>
<dbReference type="Gene3D" id="3.40.50.2000">
    <property type="entry name" value="Glycogen Phosphorylase B"/>
    <property type="match status" value="2"/>
</dbReference>
<accession>A0ABN1YM41</accession>
<organism evidence="1 2">
    <name type="scientific">Agrococcus citreus</name>
    <dbReference type="NCBI Taxonomy" id="84643"/>
    <lineage>
        <taxon>Bacteria</taxon>
        <taxon>Bacillati</taxon>
        <taxon>Actinomycetota</taxon>
        <taxon>Actinomycetes</taxon>
        <taxon>Micrococcales</taxon>
        <taxon>Microbacteriaceae</taxon>
        <taxon>Agrococcus</taxon>
    </lineage>
</organism>
<proteinExistence type="predicted"/>
<protein>
    <submittedName>
        <fullName evidence="1">GDP-mannose--glycolipid 4-beta-D-mannosyltransferase</fullName>
    </submittedName>
</protein>
<comment type="caution">
    <text evidence="1">The sequence shown here is derived from an EMBL/GenBank/DDBJ whole genome shotgun (WGS) entry which is preliminary data.</text>
</comment>